<dbReference type="Proteomes" id="UP000887159">
    <property type="component" value="Unassembled WGS sequence"/>
</dbReference>
<proteinExistence type="predicted"/>
<protein>
    <submittedName>
        <fullName evidence="1">Uncharacterized protein</fullName>
    </submittedName>
</protein>
<dbReference type="AlphaFoldDB" id="A0A8X6VG54"/>
<reference evidence="1" key="1">
    <citation type="submission" date="2020-08" db="EMBL/GenBank/DDBJ databases">
        <title>Multicomponent nature underlies the extraordinary mechanical properties of spider dragline silk.</title>
        <authorList>
            <person name="Kono N."/>
            <person name="Nakamura H."/>
            <person name="Mori M."/>
            <person name="Yoshida Y."/>
            <person name="Ohtoshi R."/>
            <person name="Malay A.D."/>
            <person name="Moran D.A.P."/>
            <person name="Tomita M."/>
            <person name="Numata K."/>
            <person name="Arakawa K."/>
        </authorList>
    </citation>
    <scope>NUCLEOTIDE SEQUENCE</scope>
</reference>
<dbReference type="EMBL" id="BMAU01021257">
    <property type="protein sequence ID" value="GFY06129.1"/>
    <property type="molecule type" value="Genomic_DNA"/>
</dbReference>
<gene>
    <name evidence="1" type="ORF">TNCV_3108081</name>
</gene>
<keyword evidence="2" id="KW-1185">Reference proteome</keyword>
<name>A0A8X6VG54_TRICX</name>
<evidence type="ECO:0000313" key="1">
    <source>
        <dbReference type="EMBL" id="GFY06129.1"/>
    </source>
</evidence>
<evidence type="ECO:0000313" key="2">
    <source>
        <dbReference type="Proteomes" id="UP000887159"/>
    </source>
</evidence>
<sequence>MFHVTTTTGEKTFQMSDKSSNGRVQHVRISLPVLNLENEEPWVPAAPANDYLFPERLYQECLNRVSSVTGFSILHERDIRNLTSLN</sequence>
<accession>A0A8X6VG54</accession>
<organism evidence="1 2">
    <name type="scientific">Trichonephila clavipes</name>
    <name type="common">Golden silk orbweaver</name>
    <name type="synonym">Nephila clavipes</name>
    <dbReference type="NCBI Taxonomy" id="2585209"/>
    <lineage>
        <taxon>Eukaryota</taxon>
        <taxon>Metazoa</taxon>
        <taxon>Ecdysozoa</taxon>
        <taxon>Arthropoda</taxon>
        <taxon>Chelicerata</taxon>
        <taxon>Arachnida</taxon>
        <taxon>Araneae</taxon>
        <taxon>Araneomorphae</taxon>
        <taxon>Entelegynae</taxon>
        <taxon>Araneoidea</taxon>
        <taxon>Nephilidae</taxon>
        <taxon>Trichonephila</taxon>
    </lineage>
</organism>
<comment type="caution">
    <text evidence="1">The sequence shown here is derived from an EMBL/GenBank/DDBJ whole genome shotgun (WGS) entry which is preliminary data.</text>
</comment>